<dbReference type="EMBL" id="CAFBPU010000041">
    <property type="protein sequence ID" value="CAB5037154.1"/>
    <property type="molecule type" value="Genomic_DNA"/>
</dbReference>
<dbReference type="GO" id="GO:0000287">
    <property type="term" value="F:magnesium ion binding"/>
    <property type="evidence" value="ECO:0007669"/>
    <property type="project" value="TreeGrafter"/>
</dbReference>
<evidence type="ECO:0000259" key="1">
    <source>
        <dbReference type="Pfam" id="PF01935"/>
    </source>
</evidence>
<accession>A0A6J7S744</accession>
<reference evidence="2" key="1">
    <citation type="submission" date="2020-05" db="EMBL/GenBank/DDBJ databases">
        <authorList>
            <person name="Chiriac C."/>
            <person name="Salcher M."/>
            <person name="Ghai R."/>
            <person name="Kavagutti S V."/>
        </authorList>
    </citation>
    <scope>NUCLEOTIDE SEQUENCE</scope>
</reference>
<dbReference type="InterPro" id="IPR027417">
    <property type="entry name" value="P-loop_NTPase"/>
</dbReference>
<name>A0A6J7S744_9ZZZZ</name>
<dbReference type="PANTHER" id="PTHR10000">
    <property type="entry name" value="PHOSPHOSERINE PHOSPHATASE"/>
    <property type="match status" value="1"/>
</dbReference>
<dbReference type="CDD" id="cd01127">
    <property type="entry name" value="TrwB_TraG_TraD_VirD4"/>
    <property type="match status" value="1"/>
</dbReference>
<dbReference type="InterPro" id="IPR023214">
    <property type="entry name" value="HAD_sf"/>
</dbReference>
<feature type="domain" description="Helicase HerA central" evidence="1">
    <location>
        <begin position="253"/>
        <end position="294"/>
    </location>
</feature>
<protein>
    <submittedName>
        <fullName evidence="2">Unannotated protein</fullName>
    </submittedName>
</protein>
<dbReference type="Gene3D" id="3.90.1070.10">
    <property type="match status" value="1"/>
</dbReference>
<sequence>MTGIFRALAVDFDGTLTLDGKRPAQHVLDALARARVGGCRVLLVTGRVLTELRADWPDVDNHVDDIVAENGCVLYRDGQTRLLAPAVDSSLAPALTRRGISVRAGEALLACDGTHAVAVMEQIHELGLDAQLVHNREALMILPAGVTKGSGLFEALGDIGVSRHSTIGVGDAENDHALLDVCEVGVAVGNAVPALRRHADVVLRGEGGDGVVELIDGPIFDGRERVRSRRWEMVIGTGPTGQTVTLPTSQSNLLICGNTGQGKSYAAGLLAERLIALGYCVLVVDPEGDHGELGRLRGTITIDAADGLPPASRIAAMFRQRFTSVVLDMSCLDPSERRAYLDSLAVEVSRQRRDVGLPHWVILDEAHIGEPESLVSGYVDAGGHHRGQILVTYRPYDLPPEVLERLDGIIALAGDGPLPDQVVEIAQRVSGLAEPVIRHLAGGLSEHDALVAVRPEIGTSSVVTLATRTTPQVRHAHKYGATQVRSDRRFYFRDREDKVTDVAGSMDDLRSVLARVSDSVLVHHAAGSDLSRWVSTVFQDRALGGVISEAEQSLNDGRISASEARTRVLAGVERRYPV</sequence>
<proteinExistence type="predicted"/>
<dbReference type="Pfam" id="PF08282">
    <property type="entry name" value="Hydrolase_3"/>
    <property type="match status" value="2"/>
</dbReference>
<dbReference type="Gene3D" id="3.40.50.300">
    <property type="entry name" value="P-loop containing nucleotide triphosphate hydrolases"/>
    <property type="match status" value="1"/>
</dbReference>
<dbReference type="SUPFAM" id="SSF52540">
    <property type="entry name" value="P-loop containing nucleoside triphosphate hydrolases"/>
    <property type="match status" value="1"/>
</dbReference>
<evidence type="ECO:0000313" key="2">
    <source>
        <dbReference type="EMBL" id="CAB5037154.1"/>
    </source>
</evidence>
<dbReference type="GO" id="GO:0016791">
    <property type="term" value="F:phosphatase activity"/>
    <property type="evidence" value="ECO:0007669"/>
    <property type="project" value="TreeGrafter"/>
</dbReference>
<dbReference type="GO" id="GO:0005829">
    <property type="term" value="C:cytosol"/>
    <property type="evidence" value="ECO:0007669"/>
    <property type="project" value="TreeGrafter"/>
</dbReference>
<dbReference type="Pfam" id="PF01935">
    <property type="entry name" value="DUF87"/>
    <property type="match status" value="1"/>
</dbReference>
<organism evidence="2">
    <name type="scientific">freshwater metagenome</name>
    <dbReference type="NCBI Taxonomy" id="449393"/>
    <lineage>
        <taxon>unclassified sequences</taxon>
        <taxon>metagenomes</taxon>
        <taxon>ecological metagenomes</taxon>
    </lineage>
</organism>
<dbReference type="InterPro" id="IPR036412">
    <property type="entry name" value="HAD-like_sf"/>
</dbReference>
<dbReference type="InterPro" id="IPR002789">
    <property type="entry name" value="HerA_central"/>
</dbReference>
<dbReference type="AlphaFoldDB" id="A0A6J7S744"/>
<gene>
    <name evidence="2" type="ORF">UFOPK4150_01760</name>
</gene>
<dbReference type="Gene3D" id="3.40.50.1000">
    <property type="entry name" value="HAD superfamily/HAD-like"/>
    <property type="match status" value="1"/>
</dbReference>
<dbReference type="PANTHER" id="PTHR10000:SF8">
    <property type="entry name" value="HAD SUPERFAMILY HYDROLASE-LIKE, TYPE 3"/>
    <property type="match status" value="1"/>
</dbReference>
<dbReference type="SUPFAM" id="SSF56784">
    <property type="entry name" value="HAD-like"/>
    <property type="match status" value="1"/>
</dbReference>